<evidence type="ECO:0000313" key="1">
    <source>
        <dbReference type="EMBL" id="GAA1697925.1"/>
    </source>
</evidence>
<comment type="caution">
    <text evidence="1">The sequence shown here is derived from an EMBL/GenBank/DDBJ whole genome shotgun (WGS) entry which is preliminary data.</text>
</comment>
<dbReference type="EMBL" id="BAAANY010000020">
    <property type="protein sequence ID" value="GAA1697925.1"/>
    <property type="molecule type" value="Genomic_DNA"/>
</dbReference>
<protein>
    <submittedName>
        <fullName evidence="1">Uncharacterized protein</fullName>
    </submittedName>
</protein>
<name>A0ABN2I3B1_9ACTN</name>
<organism evidence="1 2">
    <name type="scientific">Fodinicola feengrottensis</name>
    <dbReference type="NCBI Taxonomy" id="435914"/>
    <lineage>
        <taxon>Bacteria</taxon>
        <taxon>Bacillati</taxon>
        <taxon>Actinomycetota</taxon>
        <taxon>Actinomycetes</taxon>
        <taxon>Mycobacteriales</taxon>
        <taxon>Fodinicola</taxon>
    </lineage>
</organism>
<keyword evidence="2" id="KW-1185">Reference proteome</keyword>
<evidence type="ECO:0000313" key="2">
    <source>
        <dbReference type="Proteomes" id="UP001500618"/>
    </source>
</evidence>
<gene>
    <name evidence="1" type="ORF">GCM10009765_54230</name>
</gene>
<sequence length="150" mass="16517">MWTQEQHRSLGELVADLEGATDAVVQQPKPAVDHRALADTATNLWRALRKLDSANGTLPTAGRHAHRYLRATRTDLATGGLVIHDHEGEAYHPGLSLDVLVRDDDESATEETIFETVRPTIVLHGERIQRGQVIVVGPPFRQSSKEETSA</sequence>
<reference evidence="1 2" key="1">
    <citation type="journal article" date="2019" name="Int. J. Syst. Evol. Microbiol.">
        <title>The Global Catalogue of Microorganisms (GCM) 10K type strain sequencing project: providing services to taxonomists for standard genome sequencing and annotation.</title>
        <authorList>
            <consortium name="The Broad Institute Genomics Platform"/>
            <consortium name="The Broad Institute Genome Sequencing Center for Infectious Disease"/>
            <person name="Wu L."/>
            <person name="Ma J."/>
        </authorList>
    </citation>
    <scope>NUCLEOTIDE SEQUENCE [LARGE SCALE GENOMIC DNA]</scope>
    <source>
        <strain evidence="1 2">JCM 14718</strain>
    </source>
</reference>
<dbReference type="Proteomes" id="UP001500618">
    <property type="component" value="Unassembled WGS sequence"/>
</dbReference>
<accession>A0ABN2I3B1</accession>
<proteinExistence type="predicted"/>